<sequence length="95" mass="10662">MMKKLGQMAGIIHQGCIAHAIQLGFMDYFSPRTNTPEAKNCLKTQKVARCFSKRMNPPLYNSLSGVSLLTLSTEYMAFFAHTVTARPSATYSRFH</sequence>
<dbReference type="EMBL" id="JBJKFK010000049">
    <property type="protein sequence ID" value="KAL3320489.1"/>
    <property type="molecule type" value="Genomic_DNA"/>
</dbReference>
<dbReference type="Proteomes" id="UP001626550">
    <property type="component" value="Unassembled WGS sequence"/>
</dbReference>
<organism evidence="1 2">
    <name type="scientific">Cichlidogyrus casuarinus</name>
    <dbReference type="NCBI Taxonomy" id="1844966"/>
    <lineage>
        <taxon>Eukaryota</taxon>
        <taxon>Metazoa</taxon>
        <taxon>Spiralia</taxon>
        <taxon>Lophotrochozoa</taxon>
        <taxon>Platyhelminthes</taxon>
        <taxon>Monogenea</taxon>
        <taxon>Monopisthocotylea</taxon>
        <taxon>Dactylogyridea</taxon>
        <taxon>Ancyrocephalidae</taxon>
        <taxon>Cichlidogyrus</taxon>
    </lineage>
</organism>
<comment type="caution">
    <text evidence="1">The sequence shown here is derived from an EMBL/GenBank/DDBJ whole genome shotgun (WGS) entry which is preliminary data.</text>
</comment>
<accession>A0ABD2QLS8</accession>
<name>A0ABD2QLS8_9PLAT</name>
<evidence type="ECO:0000313" key="2">
    <source>
        <dbReference type="Proteomes" id="UP001626550"/>
    </source>
</evidence>
<reference evidence="1 2" key="1">
    <citation type="submission" date="2024-11" db="EMBL/GenBank/DDBJ databases">
        <title>Adaptive evolution of stress response genes in parasites aligns with host niche diversity.</title>
        <authorList>
            <person name="Hahn C."/>
            <person name="Resl P."/>
        </authorList>
    </citation>
    <scope>NUCLEOTIDE SEQUENCE [LARGE SCALE GENOMIC DNA]</scope>
    <source>
        <strain evidence="1">EGGRZ-B1_66</strain>
        <tissue evidence="1">Body</tissue>
    </source>
</reference>
<keyword evidence="2" id="KW-1185">Reference proteome</keyword>
<evidence type="ECO:0000313" key="1">
    <source>
        <dbReference type="EMBL" id="KAL3320489.1"/>
    </source>
</evidence>
<protein>
    <submittedName>
        <fullName evidence="1">Uncharacterized protein</fullName>
    </submittedName>
</protein>
<dbReference type="AlphaFoldDB" id="A0ABD2QLS8"/>
<proteinExistence type="predicted"/>
<gene>
    <name evidence="1" type="ORF">Ciccas_000844</name>
</gene>